<dbReference type="Proteomes" id="UP000578091">
    <property type="component" value="Unassembled WGS sequence"/>
</dbReference>
<dbReference type="AlphaFoldDB" id="A0A853JG30"/>
<dbReference type="EMBL" id="JACCKA010000092">
    <property type="protein sequence ID" value="NZA28353.1"/>
    <property type="molecule type" value="Genomic_DNA"/>
</dbReference>
<dbReference type="PANTHER" id="PTHR12526:SF630">
    <property type="entry name" value="GLYCOSYLTRANSFERASE"/>
    <property type="match status" value="1"/>
</dbReference>
<dbReference type="SUPFAM" id="SSF53756">
    <property type="entry name" value="UDP-Glycosyltransferase/glycogen phosphorylase"/>
    <property type="match status" value="1"/>
</dbReference>
<protein>
    <submittedName>
        <fullName evidence="1">Glycosyltransferase</fullName>
    </submittedName>
</protein>
<dbReference type="Pfam" id="PF13692">
    <property type="entry name" value="Glyco_trans_1_4"/>
    <property type="match status" value="1"/>
</dbReference>
<reference evidence="1 2" key="1">
    <citation type="submission" date="2020-07" db="EMBL/GenBank/DDBJ databases">
        <title>Luteimonas sp. SJ-92.</title>
        <authorList>
            <person name="Huang X.-X."/>
            <person name="Xu L."/>
            <person name="Sun J.-Q."/>
        </authorList>
    </citation>
    <scope>NUCLEOTIDE SEQUENCE [LARGE SCALE GENOMIC DNA]</scope>
    <source>
        <strain evidence="1 2">SJ-92</strain>
    </source>
</reference>
<keyword evidence="2" id="KW-1185">Reference proteome</keyword>
<dbReference type="PANTHER" id="PTHR12526">
    <property type="entry name" value="GLYCOSYLTRANSFERASE"/>
    <property type="match status" value="1"/>
</dbReference>
<accession>A0A853JG30</accession>
<organism evidence="1 2">
    <name type="scientific">Luteimonas salinisoli</name>
    <dbReference type="NCBI Taxonomy" id="2752307"/>
    <lineage>
        <taxon>Bacteria</taxon>
        <taxon>Pseudomonadati</taxon>
        <taxon>Pseudomonadota</taxon>
        <taxon>Gammaproteobacteria</taxon>
        <taxon>Lysobacterales</taxon>
        <taxon>Lysobacteraceae</taxon>
        <taxon>Luteimonas</taxon>
    </lineage>
</organism>
<dbReference type="GO" id="GO:0016740">
    <property type="term" value="F:transferase activity"/>
    <property type="evidence" value="ECO:0007669"/>
    <property type="project" value="UniProtKB-KW"/>
</dbReference>
<gene>
    <name evidence="1" type="ORF">H0E84_18410</name>
</gene>
<dbReference type="Gene3D" id="3.40.50.2000">
    <property type="entry name" value="Glycogen Phosphorylase B"/>
    <property type="match status" value="1"/>
</dbReference>
<comment type="caution">
    <text evidence="1">The sequence shown here is derived from an EMBL/GenBank/DDBJ whole genome shotgun (WGS) entry which is preliminary data.</text>
</comment>
<evidence type="ECO:0000313" key="1">
    <source>
        <dbReference type="EMBL" id="NZA28353.1"/>
    </source>
</evidence>
<keyword evidence="1" id="KW-0808">Transferase</keyword>
<proteinExistence type="predicted"/>
<sequence>MPLKSAPPYRLLFLGRWHKNKGVDLLLDALKMLDESDWKRIEAVEICGGGPLESIVRSGVEELRAAGKPVVLRGFLDRVAAEEAFLRADWLLIPSRVESIPVVFSDAVKLGCPVIAMPVGDLPRLLDDPPCGVLSASASAEGFADAISQAVAGSAQEFAPGMAAHLKTFDLQVVARRLACM</sequence>
<name>A0A853JG30_9GAMM</name>
<evidence type="ECO:0000313" key="2">
    <source>
        <dbReference type="Proteomes" id="UP000578091"/>
    </source>
</evidence>